<reference evidence="3" key="2">
    <citation type="submission" date="2020-05" db="UniProtKB">
        <authorList>
            <consortium name="EnsemblMetazoa"/>
        </authorList>
    </citation>
    <scope>IDENTIFICATION</scope>
    <source>
        <strain evidence="3">IAEA</strain>
    </source>
</reference>
<feature type="compositionally biased region" description="Polar residues" evidence="1">
    <location>
        <begin position="157"/>
        <end position="166"/>
    </location>
</feature>
<evidence type="ECO:0000313" key="4">
    <source>
        <dbReference type="Proteomes" id="UP000091820"/>
    </source>
</evidence>
<evidence type="ECO:0000313" key="3">
    <source>
        <dbReference type="EnsemblMetazoa" id="GBRI022562-PA"/>
    </source>
</evidence>
<feature type="region of interest" description="Disordered" evidence="1">
    <location>
        <begin position="408"/>
        <end position="443"/>
    </location>
</feature>
<feature type="transmembrane region" description="Helical" evidence="2">
    <location>
        <begin position="752"/>
        <end position="770"/>
    </location>
</feature>
<accession>A0A1A9WK17</accession>
<feature type="region of interest" description="Disordered" evidence="1">
    <location>
        <begin position="482"/>
        <end position="540"/>
    </location>
</feature>
<keyword evidence="2" id="KW-1133">Transmembrane helix</keyword>
<feature type="compositionally biased region" description="Basic and acidic residues" evidence="1">
    <location>
        <begin position="492"/>
        <end position="506"/>
    </location>
</feature>
<feature type="compositionally biased region" description="Basic residues" evidence="1">
    <location>
        <begin position="525"/>
        <end position="540"/>
    </location>
</feature>
<dbReference type="EnsemblMetazoa" id="GBRI022562-RA">
    <property type="protein sequence ID" value="GBRI022562-PA"/>
    <property type="gene ID" value="GBRI022562"/>
</dbReference>
<evidence type="ECO:0000256" key="1">
    <source>
        <dbReference type="SAM" id="MobiDB-lite"/>
    </source>
</evidence>
<keyword evidence="4" id="KW-1185">Reference proteome</keyword>
<sequence>MNINFGFQGLCCESFTMSRAHCLEITFQQSRYQYSQASGKFRKLMQRRESSSHGHCAAESRVAATNVDKQHIINLHSAVSDQINGYNKSNNTQRNHCEISTTQSLTNVETVTMSHRMDTNVGSQQNRENEMYNQTMEKSTGELQEQVTQLRMQTETREMNASTWTRDNNDKEEKQQNEHETDQRYTNLTFDYAISPTRSFNGEALATGYARDTYDILKTSDGLINVFTDNPVNLTPNNKCLAELERLYAEFRASEKLIEQKLKAKAYDSNSNSKSLDTDYENMRLNVPASTEALNRNDVDLTMKPHNSSNSVILTTTNSVTALTTNGCQHSPSLTIQVNQNNDKNINNNQISSSGSDINIKLLRNQNQSDTNLLLNQSTVNTIAMTTTSTPTKTTTNGVSVVNCNYGNISSNNKNNNNNYSKYVSSNNSNNNNNNSNNHNNQSITSLSINAFKYIQQQKQQQQEQQHNTSIHLRSTATYAAANASTITPHSNHRDQRRRERRERRYLAHTSSLLGQTPTALTPGHFRHTPTHPHHHHPQHNHHRLLERHSIPTPHLTALLHPAHMHAAMTGNHLTSLSHQSTPSPPPPPPPATMLRPMLPDILHNHFPPPYSALPCGGSQMSNGTTIALGPPPPLPSPSPHGTTILGSASPPPPPSAAGTTMLTSVISTVPMPGAAAIVNDGRFTLPLPIIRSSSSSCVPCNSSSSNSSSGSYSSSCSSSSSSSSSSSNSSGSSTLTHMLSYLFDATTLITIYRKILIIIIIIIMISTANSKRDVCDKQRPLVYPLNVN</sequence>
<keyword evidence="2" id="KW-0812">Transmembrane</keyword>
<dbReference type="Proteomes" id="UP000091820">
    <property type="component" value="Unassembled WGS sequence"/>
</dbReference>
<dbReference type="AlphaFoldDB" id="A0A1A9WK17"/>
<evidence type="ECO:0000256" key="2">
    <source>
        <dbReference type="SAM" id="Phobius"/>
    </source>
</evidence>
<reference evidence="4" key="1">
    <citation type="submission" date="2014-03" db="EMBL/GenBank/DDBJ databases">
        <authorList>
            <person name="Aksoy S."/>
            <person name="Warren W."/>
            <person name="Wilson R.K."/>
        </authorList>
    </citation>
    <scope>NUCLEOTIDE SEQUENCE [LARGE SCALE GENOMIC DNA]</scope>
    <source>
        <strain evidence="4">IAEA</strain>
    </source>
</reference>
<feature type="region of interest" description="Disordered" evidence="1">
    <location>
        <begin position="694"/>
        <end position="731"/>
    </location>
</feature>
<feature type="compositionally biased region" description="Polar residues" evidence="1">
    <location>
        <begin position="509"/>
        <end position="520"/>
    </location>
</feature>
<feature type="region of interest" description="Disordered" evidence="1">
    <location>
        <begin position="157"/>
        <end position="184"/>
    </location>
</feature>
<keyword evidence="2" id="KW-0472">Membrane</keyword>
<protein>
    <submittedName>
        <fullName evidence="3">Uncharacterized protein</fullName>
    </submittedName>
</protein>
<dbReference type="PANTHER" id="PTHR42264">
    <property type="entry name" value="EPHRIN_REC_LIKE DOMAIN-CONTAINING PROTEIN"/>
    <property type="match status" value="1"/>
</dbReference>
<feature type="compositionally biased region" description="Basic and acidic residues" evidence="1">
    <location>
        <begin position="167"/>
        <end position="183"/>
    </location>
</feature>
<proteinExistence type="predicted"/>
<feature type="region of interest" description="Disordered" evidence="1">
    <location>
        <begin position="622"/>
        <end position="660"/>
    </location>
</feature>
<name>A0A1A9WK17_9MUSC</name>
<organism evidence="3 4">
    <name type="scientific">Glossina brevipalpis</name>
    <dbReference type="NCBI Taxonomy" id="37001"/>
    <lineage>
        <taxon>Eukaryota</taxon>
        <taxon>Metazoa</taxon>
        <taxon>Ecdysozoa</taxon>
        <taxon>Arthropoda</taxon>
        <taxon>Hexapoda</taxon>
        <taxon>Insecta</taxon>
        <taxon>Pterygota</taxon>
        <taxon>Neoptera</taxon>
        <taxon>Endopterygota</taxon>
        <taxon>Diptera</taxon>
        <taxon>Brachycera</taxon>
        <taxon>Muscomorpha</taxon>
        <taxon>Hippoboscoidea</taxon>
        <taxon>Glossinidae</taxon>
        <taxon>Glossina</taxon>
    </lineage>
</organism>
<dbReference type="VEuPathDB" id="VectorBase:GBRI022562"/>
<feature type="compositionally biased region" description="Pro residues" evidence="1">
    <location>
        <begin position="630"/>
        <end position="639"/>
    </location>
</feature>